<dbReference type="InterPro" id="IPR045006">
    <property type="entry name" value="CHLI-like"/>
</dbReference>
<dbReference type="Proteomes" id="UP001482154">
    <property type="component" value="Unassembled WGS sequence"/>
</dbReference>
<dbReference type="SMART" id="SM00382">
    <property type="entry name" value="AAA"/>
    <property type="match status" value="1"/>
</dbReference>
<dbReference type="PROSITE" id="PS50051">
    <property type="entry name" value="MCM_2"/>
    <property type="match status" value="1"/>
</dbReference>
<evidence type="ECO:0000313" key="5">
    <source>
        <dbReference type="EMBL" id="MEQ2711829.1"/>
    </source>
</evidence>
<dbReference type="PANTHER" id="PTHR32039">
    <property type="entry name" value="MAGNESIUM-CHELATASE SUBUNIT CHLI"/>
    <property type="match status" value="1"/>
</dbReference>
<name>A0ABV1IX80_9FIRM</name>
<evidence type="ECO:0000259" key="4">
    <source>
        <dbReference type="PROSITE" id="PS50051"/>
    </source>
</evidence>
<accession>A0ABV1IX80</accession>
<keyword evidence="2" id="KW-0547">Nucleotide-binding</keyword>
<dbReference type="InterPro" id="IPR014721">
    <property type="entry name" value="Ribsml_uS5_D2-typ_fold_subgr"/>
</dbReference>
<protein>
    <submittedName>
        <fullName evidence="5">YifB family Mg chelatase-like AAA ATPase</fullName>
    </submittedName>
</protein>
<keyword evidence="6" id="KW-1185">Reference proteome</keyword>
<dbReference type="RefSeq" id="WP_349111246.1">
    <property type="nucleotide sequence ID" value="NZ_JBBNIN010000020.1"/>
</dbReference>
<evidence type="ECO:0000256" key="3">
    <source>
        <dbReference type="ARBA" id="ARBA00022840"/>
    </source>
</evidence>
<dbReference type="EMBL" id="JBBNIN010000020">
    <property type="protein sequence ID" value="MEQ2711829.1"/>
    <property type="molecule type" value="Genomic_DNA"/>
</dbReference>
<dbReference type="InterPro" id="IPR001208">
    <property type="entry name" value="MCM_dom"/>
</dbReference>
<reference evidence="5 6" key="1">
    <citation type="submission" date="2024-04" db="EMBL/GenBank/DDBJ databases">
        <title>Human intestinal bacterial collection.</title>
        <authorList>
            <person name="Pauvert C."/>
            <person name="Hitch T.C.A."/>
            <person name="Clavel T."/>
        </authorList>
    </citation>
    <scope>NUCLEOTIDE SEQUENCE [LARGE SCALE GENOMIC DNA]</scope>
    <source>
        <strain evidence="5 6">CLA-AA-H249</strain>
    </source>
</reference>
<dbReference type="Pfam" id="PF13335">
    <property type="entry name" value="Mg_chelatase_C"/>
    <property type="match status" value="1"/>
</dbReference>
<dbReference type="PANTHER" id="PTHR32039:SF7">
    <property type="entry name" value="COMPETENCE PROTEIN COMM"/>
    <property type="match status" value="1"/>
</dbReference>
<dbReference type="SUPFAM" id="SSF52540">
    <property type="entry name" value="P-loop containing nucleoside triphosphate hydrolases"/>
    <property type="match status" value="1"/>
</dbReference>
<gene>
    <name evidence="5" type="ORF">AAAU51_11700</name>
</gene>
<sequence>MSTIYQEVITGIVSGVSGRLIHVEVEIRNGLPYFTMVGYLSKESMEAKERVASALRSIGHPLPSMKITVNLSPANIRKNGTAFDFPIAVAFLGCLNLIDASKLEDICIMGELGLNGKIRGVGNCLPIVLEARKKGIHKFFAAREDANSLRGMEDIEVIFMDSLQDVLDYFHGTYQQRCCIDTTQYQKEETEEDFSDIIDQKHLKRAIEIAVTGRHHLLIIGSPGSGKTMAARRIPTILPPLSKEEKMEVQAIYDATGIQRYLEDNTRPFRQPHPMIPKAAFLGGGKTPTAGEITLAHHGILFLDEFMEFKTECIEALRQPLEDGTIDITRNGIYHQFPADFQLIATMNPCPCGYGLEDGICRCTYHEKKRYLKKLSGPILDRFDMVLCISKKDHNLQKAKQKEMVETSSQIKKRIKTTIQREKNLLKNDSCNAISQLSHIQLNKIIHLSKECKEILDIAYQSGKITRRGMDKILKVALTIMLMENESEIKPIHLMEAMTFRNTDFIREVLEYGR</sequence>
<proteinExistence type="inferred from homology"/>
<dbReference type="Gene3D" id="3.30.230.10">
    <property type="match status" value="1"/>
</dbReference>
<dbReference type="InterPro" id="IPR020568">
    <property type="entry name" value="Ribosomal_Su5_D2-typ_SF"/>
</dbReference>
<keyword evidence="3" id="KW-0067">ATP-binding</keyword>
<feature type="domain" description="MCM C-terminal AAA(+) ATPase" evidence="4">
    <location>
        <begin position="290"/>
        <end position="405"/>
    </location>
</feature>
<evidence type="ECO:0000313" key="6">
    <source>
        <dbReference type="Proteomes" id="UP001482154"/>
    </source>
</evidence>
<dbReference type="InterPro" id="IPR027417">
    <property type="entry name" value="P-loop_NTPase"/>
</dbReference>
<dbReference type="PRINTS" id="PR01657">
    <property type="entry name" value="MCMFAMILY"/>
</dbReference>
<dbReference type="InterPro" id="IPR004482">
    <property type="entry name" value="Mg_chelat-rel"/>
</dbReference>
<comment type="caution">
    <text evidence="5">The sequence shown here is derived from an EMBL/GenBank/DDBJ whole genome shotgun (WGS) entry which is preliminary data.</text>
</comment>
<dbReference type="InterPro" id="IPR025158">
    <property type="entry name" value="Mg_chelat-rel_C"/>
</dbReference>
<evidence type="ECO:0000256" key="2">
    <source>
        <dbReference type="ARBA" id="ARBA00022741"/>
    </source>
</evidence>
<dbReference type="InterPro" id="IPR003593">
    <property type="entry name" value="AAA+_ATPase"/>
</dbReference>
<comment type="similarity">
    <text evidence="1">Belongs to the Mg-chelatase subunits D/I family. ComM subfamily.</text>
</comment>
<evidence type="ECO:0000256" key="1">
    <source>
        <dbReference type="ARBA" id="ARBA00006354"/>
    </source>
</evidence>
<dbReference type="InterPro" id="IPR000523">
    <property type="entry name" value="Mg_chelatse_chII-like_cat_dom"/>
</dbReference>
<dbReference type="Pfam" id="PF13541">
    <property type="entry name" value="ChlI"/>
    <property type="match status" value="1"/>
</dbReference>
<dbReference type="SUPFAM" id="SSF54211">
    <property type="entry name" value="Ribosomal protein S5 domain 2-like"/>
    <property type="match status" value="1"/>
</dbReference>
<dbReference type="NCBIfam" id="TIGR00368">
    <property type="entry name" value="YifB family Mg chelatase-like AAA ATPase"/>
    <property type="match status" value="1"/>
</dbReference>
<organism evidence="5 6">
    <name type="scientific">Anaerostipes amylophilus</name>
    <dbReference type="NCBI Taxonomy" id="2981779"/>
    <lineage>
        <taxon>Bacteria</taxon>
        <taxon>Bacillati</taxon>
        <taxon>Bacillota</taxon>
        <taxon>Clostridia</taxon>
        <taxon>Lachnospirales</taxon>
        <taxon>Lachnospiraceae</taxon>
        <taxon>Anaerostipes</taxon>
    </lineage>
</organism>
<dbReference type="Gene3D" id="3.40.50.300">
    <property type="entry name" value="P-loop containing nucleotide triphosphate hydrolases"/>
    <property type="match status" value="1"/>
</dbReference>
<dbReference type="Pfam" id="PF01078">
    <property type="entry name" value="Mg_chelatase"/>
    <property type="match status" value="1"/>
</dbReference>